<dbReference type="VEuPathDB" id="FungiDB:VP01_1376g1"/>
<dbReference type="Gene3D" id="3.30.420.10">
    <property type="entry name" value="Ribonuclease H-like superfamily/Ribonuclease H"/>
    <property type="match status" value="1"/>
</dbReference>
<name>A0A0L6VLQ4_9BASI</name>
<dbReference type="OrthoDB" id="2280777at2759"/>
<dbReference type="STRING" id="27349.A0A0L6VLQ4"/>
<feature type="compositionally biased region" description="Polar residues" evidence="1">
    <location>
        <begin position="37"/>
        <end position="57"/>
    </location>
</feature>
<evidence type="ECO:0000313" key="3">
    <source>
        <dbReference type="Proteomes" id="UP000037035"/>
    </source>
</evidence>
<dbReference type="InterPro" id="IPR036397">
    <property type="entry name" value="RNaseH_sf"/>
</dbReference>
<keyword evidence="3" id="KW-1185">Reference proteome</keyword>
<comment type="caution">
    <text evidence="2">The sequence shown here is derived from an EMBL/GenBank/DDBJ whole genome shotgun (WGS) entry which is preliminary data.</text>
</comment>
<organism evidence="2 3">
    <name type="scientific">Puccinia sorghi</name>
    <dbReference type="NCBI Taxonomy" id="27349"/>
    <lineage>
        <taxon>Eukaryota</taxon>
        <taxon>Fungi</taxon>
        <taxon>Dikarya</taxon>
        <taxon>Basidiomycota</taxon>
        <taxon>Pucciniomycotina</taxon>
        <taxon>Pucciniomycetes</taxon>
        <taxon>Pucciniales</taxon>
        <taxon>Pucciniaceae</taxon>
        <taxon>Puccinia</taxon>
    </lineage>
</organism>
<dbReference type="GO" id="GO:0003676">
    <property type="term" value="F:nucleic acid binding"/>
    <property type="evidence" value="ECO:0007669"/>
    <property type="project" value="InterPro"/>
</dbReference>
<reference evidence="2 3" key="1">
    <citation type="submission" date="2015-08" db="EMBL/GenBank/DDBJ databases">
        <title>Next Generation Sequencing and Analysis of the Genome of Puccinia sorghi L Schw, the Causal Agent of Maize Common Rust.</title>
        <authorList>
            <person name="Rochi L."/>
            <person name="Burguener G."/>
            <person name="Darino M."/>
            <person name="Turjanski A."/>
            <person name="Kreff E."/>
            <person name="Dieguez M.J."/>
            <person name="Sacco F."/>
        </authorList>
    </citation>
    <scope>NUCLEOTIDE SEQUENCE [LARGE SCALE GENOMIC DNA]</scope>
    <source>
        <strain evidence="2 3">RO10H11247</strain>
    </source>
</reference>
<sequence length="306" mass="34163">MDIKLSGPAPVHLSHLADSLQPHLKMIDPSLEESKAKTSINNAGPSISNAPSTISQKNTKRKSSAKDRSSIQSSQCCQNIWHIQLTTSTNRQGAKYKLTTDVMTLVMFILEETPSTTLKKLVEHVKNKFDIHVSPSAIQKTLKNIKVTWKTVTPITHKWNEAAVLQEQHNYVLNQVTNIGKAANLKTNAGGSLINLISAIWKKENGDDPKKINIKFLPKCSLFLNPIKLAFNIIKTQIKHRAIKSQSEMAQGIRQAISNKMTPEICSKSFQNCQKFYSSCTHMQPIMGNVIKDTENFFQVPSENVS</sequence>
<evidence type="ECO:0000256" key="1">
    <source>
        <dbReference type="SAM" id="MobiDB-lite"/>
    </source>
</evidence>
<dbReference type="Proteomes" id="UP000037035">
    <property type="component" value="Unassembled WGS sequence"/>
</dbReference>
<dbReference type="AlphaFoldDB" id="A0A0L6VLQ4"/>
<evidence type="ECO:0000313" key="2">
    <source>
        <dbReference type="EMBL" id="KNZ61634.1"/>
    </source>
</evidence>
<gene>
    <name evidence="2" type="ORF">VP01_1376g1</name>
</gene>
<proteinExistence type="predicted"/>
<protein>
    <submittedName>
        <fullName evidence="2">Uncharacterized protein</fullName>
    </submittedName>
</protein>
<feature type="region of interest" description="Disordered" evidence="1">
    <location>
        <begin position="33"/>
        <end position="71"/>
    </location>
</feature>
<accession>A0A0L6VLQ4</accession>
<dbReference type="EMBL" id="LAVV01004187">
    <property type="protein sequence ID" value="KNZ61634.1"/>
    <property type="molecule type" value="Genomic_DNA"/>
</dbReference>